<name>A0A5C6P4J4_9TELE</name>
<dbReference type="EMBL" id="RHFK02000007">
    <property type="protein sequence ID" value="TWW73798.1"/>
    <property type="molecule type" value="Genomic_DNA"/>
</dbReference>
<evidence type="ECO:0000313" key="1">
    <source>
        <dbReference type="EMBL" id="TWW73798.1"/>
    </source>
</evidence>
<keyword evidence="2" id="KW-1185">Reference proteome</keyword>
<sequence length="142" mass="16562">MWQFLQNELLSVQKEISEWRNTMDSWHQHCQVIMKACSGIDYAEFASFLKIIAGNRMAFLNTCSSVDSSDYPRHLSETFTKLGPFHAAFDLQRVANIIECLVCNEDFKRLDHTTLTLQPEMMLQQIRDTIQSTRGQHLLYQD</sequence>
<dbReference type="AlphaFoldDB" id="A0A5C6P4J4"/>
<evidence type="ECO:0000313" key="2">
    <source>
        <dbReference type="Proteomes" id="UP000324091"/>
    </source>
</evidence>
<organism evidence="1 2">
    <name type="scientific">Takifugu flavidus</name>
    <name type="common">sansaifugu</name>
    <dbReference type="NCBI Taxonomy" id="433684"/>
    <lineage>
        <taxon>Eukaryota</taxon>
        <taxon>Metazoa</taxon>
        <taxon>Chordata</taxon>
        <taxon>Craniata</taxon>
        <taxon>Vertebrata</taxon>
        <taxon>Euteleostomi</taxon>
        <taxon>Actinopterygii</taxon>
        <taxon>Neopterygii</taxon>
        <taxon>Teleostei</taxon>
        <taxon>Neoteleostei</taxon>
        <taxon>Acanthomorphata</taxon>
        <taxon>Eupercaria</taxon>
        <taxon>Tetraodontiformes</taxon>
        <taxon>Tetradontoidea</taxon>
        <taxon>Tetraodontidae</taxon>
        <taxon>Takifugu</taxon>
    </lineage>
</organism>
<gene>
    <name evidence="1" type="ORF">D4764_15G0011940</name>
</gene>
<protein>
    <submittedName>
        <fullName evidence="1">JmjC domain-containing protein 4</fullName>
    </submittedName>
</protein>
<comment type="caution">
    <text evidence="1">The sequence shown here is derived from an EMBL/GenBank/DDBJ whole genome shotgun (WGS) entry which is preliminary data.</text>
</comment>
<accession>A0A5C6P4J4</accession>
<dbReference type="Proteomes" id="UP000324091">
    <property type="component" value="Chromosome 15"/>
</dbReference>
<reference evidence="1 2" key="1">
    <citation type="submission" date="2019-04" db="EMBL/GenBank/DDBJ databases">
        <title>Chromosome genome assembly for Takifugu flavidus.</title>
        <authorList>
            <person name="Xiao S."/>
        </authorList>
    </citation>
    <scope>NUCLEOTIDE SEQUENCE [LARGE SCALE GENOMIC DNA]</scope>
    <source>
        <strain evidence="1">HTHZ2018</strain>
        <tissue evidence="1">Muscle</tissue>
    </source>
</reference>
<proteinExistence type="predicted"/>